<name>A0A2K9NUZ1_BACTC</name>
<keyword evidence="2" id="KW-1185">Reference proteome</keyword>
<dbReference type="KEGG" id="bsto:C0V70_10770"/>
<reference evidence="1 2" key="1">
    <citation type="submission" date="2018-01" db="EMBL/GenBank/DDBJ databases">
        <title>Complete genome sequence of Bacteriovorax stolpii DSM12778.</title>
        <authorList>
            <person name="Tang B."/>
            <person name="Chang J."/>
        </authorList>
    </citation>
    <scope>NUCLEOTIDE SEQUENCE [LARGE SCALE GENOMIC DNA]</scope>
    <source>
        <strain evidence="1 2">DSM 12778</strain>
    </source>
</reference>
<dbReference type="Proteomes" id="UP000235584">
    <property type="component" value="Chromosome"/>
</dbReference>
<protein>
    <submittedName>
        <fullName evidence="1">Uncharacterized protein</fullName>
    </submittedName>
</protein>
<accession>A0A2K9NUZ1</accession>
<dbReference type="RefSeq" id="WP_102243865.1">
    <property type="nucleotide sequence ID" value="NZ_CP025704.1"/>
</dbReference>
<dbReference type="AlphaFoldDB" id="A0A2K9NUZ1"/>
<gene>
    <name evidence="1" type="ORF">C0V70_10770</name>
</gene>
<evidence type="ECO:0000313" key="2">
    <source>
        <dbReference type="Proteomes" id="UP000235584"/>
    </source>
</evidence>
<sequence>MKVNLSSLSHRAQGLISAPRFYLEGESHGPDFAIENIGDKILTARHRGPRDEVSFLFAEVLAQFSEGKTLREIWRISFREIESFLRDENHLPFSPEDPQELENLFVKVKLSLMGALFRSVHALDFSEVSKASSRWNELSLVEKNKSSQVLFSALSWDFIYCDGEISYVRGVFEGLSTEAMEAFLGEIFRGAGKVLPMKVVAV</sequence>
<evidence type="ECO:0000313" key="1">
    <source>
        <dbReference type="EMBL" id="AUN98574.1"/>
    </source>
</evidence>
<proteinExistence type="predicted"/>
<dbReference type="EMBL" id="CP025704">
    <property type="protein sequence ID" value="AUN98574.1"/>
    <property type="molecule type" value="Genomic_DNA"/>
</dbReference>
<organism evidence="1 2">
    <name type="scientific">Bacteriovorax stolpii</name>
    <name type="common">Bdellovibrio stolpii</name>
    <dbReference type="NCBI Taxonomy" id="960"/>
    <lineage>
        <taxon>Bacteria</taxon>
        <taxon>Pseudomonadati</taxon>
        <taxon>Bdellovibrionota</taxon>
        <taxon>Bacteriovoracia</taxon>
        <taxon>Bacteriovoracales</taxon>
        <taxon>Bacteriovoracaceae</taxon>
        <taxon>Bacteriovorax</taxon>
    </lineage>
</organism>